<evidence type="ECO:0000313" key="2">
    <source>
        <dbReference type="Proteomes" id="UP000828941"/>
    </source>
</evidence>
<evidence type="ECO:0000313" key="1">
    <source>
        <dbReference type="EMBL" id="KAI4315252.1"/>
    </source>
</evidence>
<accession>A0ACB9LW24</accession>
<protein>
    <submittedName>
        <fullName evidence="1">Uncharacterized protein</fullName>
    </submittedName>
</protein>
<reference evidence="1 2" key="1">
    <citation type="journal article" date="2022" name="DNA Res.">
        <title>Chromosomal-level genome assembly of the orchid tree Bauhinia variegata (Leguminosae; Cercidoideae) supports the allotetraploid origin hypothesis of Bauhinia.</title>
        <authorList>
            <person name="Zhong Y."/>
            <person name="Chen Y."/>
            <person name="Zheng D."/>
            <person name="Pang J."/>
            <person name="Liu Y."/>
            <person name="Luo S."/>
            <person name="Meng S."/>
            <person name="Qian L."/>
            <person name="Wei D."/>
            <person name="Dai S."/>
            <person name="Zhou R."/>
        </authorList>
    </citation>
    <scope>NUCLEOTIDE SEQUENCE [LARGE SCALE GENOMIC DNA]</scope>
    <source>
        <strain evidence="1">BV-YZ2020</strain>
    </source>
</reference>
<name>A0ACB9LW24_BAUVA</name>
<dbReference type="EMBL" id="CM039436">
    <property type="protein sequence ID" value="KAI4315252.1"/>
    <property type="molecule type" value="Genomic_DNA"/>
</dbReference>
<organism evidence="1 2">
    <name type="scientific">Bauhinia variegata</name>
    <name type="common">Purple orchid tree</name>
    <name type="synonym">Phanera variegata</name>
    <dbReference type="NCBI Taxonomy" id="167791"/>
    <lineage>
        <taxon>Eukaryota</taxon>
        <taxon>Viridiplantae</taxon>
        <taxon>Streptophyta</taxon>
        <taxon>Embryophyta</taxon>
        <taxon>Tracheophyta</taxon>
        <taxon>Spermatophyta</taxon>
        <taxon>Magnoliopsida</taxon>
        <taxon>eudicotyledons</taxon>
        <taxon>Gunneridae</taxon>
        <taxon>Pentapetalae</taxon>
        <taxon>rosids</taxon>
        <taxon>fabids</taxon>
        <taxon>Fabales</taxon>
        <taxon>Fabaceae</taxon>
        <taxon>Cercidoideae</taxon>
        <taxon>Cercideae</taxon>
        <taxon>Bauhiniinae</taxon>
        <taxon>Bauhinia</taxon>
    </lineage>
</organism>
<sequence>MVERTRARMIEDATVIGGLICVQFGYAGTAVLVSYLMSLGLSALTIVISTSLATFFIIFPVAFYFERSKWPNKLTLRFSIQLVLLSLGGVTLFQSLLIKGINLTSPAMGTAMPNLAPALIFIIAWSFGLEKVDLSCRHGKVKILGTMMCVLGALTVSITQSLTAKEAQAQVETQSPPPSNAVFDKDKIIGCLYLIAAVFMLSSNIVLQASTLGEFPAPMSLCAITSLFGALMTAIAQVIEDHKFKTAWALLSFGDLLTYSVLAGTMNGLCLSINGWALRKKGPVLVSVFNPVATICSVIFSVAILGDTFNIESLAGMFIMFTGLYFVLWAKGKEGYAGSHGLESEFDAKKPLLS</sequence>
<comment type="caution">
    <text evidence="1">The sequence shown here is derived from an EMBL/GenBank/DDBJ whole genome shotgun (WGS) entry which is preliminary data.</text>
</comment>
<dbReference type="Proteomes" id="UP000828941">
    <property type="component" value="Chromosome 11"/>
</dbReference>
<keyword evidence="2" id="KW-1185">Reference proteome</keyword>
<proteinExistence type="predicted"/>
<gene>
    <name evidence="1" type="ORF">L6164_028082</name>
</gene>